<protein>
    <recommendedName>
        <fullName evidence="4">GB1/RHD3-type G domain-containing protein</fullName>
    </recommendedName>
</protein>
<dbReference type="GO" id="GO:0005525">
    <property type="term" value="F:GTP binding"/>
    <property type="evidence" value="ECO:0007669"/>
    <property type="project" value="UniProtKB-KW"/>
</dbReference>
<organism evidence="5">
    <name type="scientific">Timema bartmani</name>
    <dbReference type="NCBI Taxonomy" id="61472"/>
    <lineage>
        <taxon>Eukaryota</taxon>
        <taxon>Metazoa</taxon>
        <taxon>Ecdysozoa</taxon>
        <taxon>Arthropoda</taxon>
        <taxon>Hexapoda</taxon>
        <taxon>Insecta</taxon>
        <taxon>Pterygota</taxon>
        <taxon>Neoptera</taxon>
        <taxon>Polyneoptera</taxon>
        <taxon>Phasmatodea</taxon>
        <taxon>Timematodea</taxon>
        <taxon>Timematoidea</taxon>
        <taxon>Timematidae</taxon>
        <taxon>Timema</taxon>
    </lineage>
</organism>
<dbReference type="InterPro" id="IPR030386">
    <property type="entry name" value="G_GB1_RHD3_dom"/>
</dbReference>
<proteinExistence type="inferred from homology"/>
<evidence type="ECO:0000259" key="4">
    <source>
        <dbReference type="PROSITE" id="PS51715"/>
    </source>
</evidence>
<sequence>MTGRAVQILQTQNNNVTQFDNEALEAVFLREDVRDKRVVVVSISGIFGKGKSFLLNYMLKYLNSQCDPLWLNNKTAPLEGFSWGGRSKRETTGLLMWSNPFLIPLPSGEQVAVVLVDTQGTFDIETIVQECATVFSLSLLVSSVQVFNLSRNITEHDLQHLLLFTEYARQALGEDVERPFQKLQLLVRDWATPHLALFGHEGGKQLFNHLMQASLG</sequence>
<dbReference type="SUPFAM" id="SSF52540">
    <property type="entry name" value="P-loop containing nucleoside triphosphate hydrolases"/>
    <property type="match status" value="1"/>
</dbReference>
<evidence type="ECO:0000256" key="2">
    <source>
        <dbReference type="ARBA" id="ARBA00023134"/>
    </source>
</evidence>
<feature type="domain" description="GB1/RHD3-type G" evidence="4">
    <location>
        <begin position="35"/>
        <end position="216"/>
    </location>
</feature>
<evidence type="ECO:0000256" key="1">
    <source>
        <dbReference type="ARBA" id="ARBA00022741"/>
    </source>
</evidence>
<dbReference type="InterPro" id="IPR027417">
    <property type="entry name" value="P-loop_NTPase"/>
</dbReference>
<dbReference type="PROSITE" id="PS51715">
    <property type="entry name" value="G_GB1_RHD3"/>
    <property type="match status" value="1"/>
</dbReference>
<dbReference type="InterPro" id="IPR015894">
    <property type="entry name" value="Guanylate-bd_N"/>
</dbReference>
<reference evidence="5" key="1">
    <citation type="submission" date="2020-11" db="EMBL/GenBank/DDBJ databases">
        <authorList>
            <person name="Tran Van P."/>
        </authorList>
    </citation>
    <scope>NUCLEOTIDE SEQUENCE</scope>
</reference>
<comment type="similarity">
    <text evidence="3">Belongs to the TRAFAC class dynamin-like GTPase superfamily. GB1/RHD3 GTPase family.</text>
</comment>
<keyword evidence="1" id="KW-0547">Nucleotide-binding</keyword>
<accession>A0A7R9EZ98</accession>
<keyword evidence="2" id="KW-0342">GTP-binding</keyword>
<dbReference type="GO" id="GO:0003924">
    <property type="term" value="F:GTPase activity"/>
    <property type="evidence" value="ECO:0007669"/>
    <property type="project" value="InterPro"/>
</dbReference>
<dbReference type="PANTHER" id="PTHR10751">
    <property type="entry name" value="GUANYLATE BINDING PROTEIN"/>
    <property type="match status" value="1"/>
</dbReference>
<dbReference type="AlphaFoldDB" id="A0A7R9EZ98"/>
<dbReference type="Pfam" id="PF02263">
    <property type="entry name" value="GBP"/>
    <property type="match status" value="1"/>
</dbReference>
<evidence type="ECO:0000313" key="5">
    <source>
        <dbReference type="EMBL" id="CAD7442887.1"/>
    </source>
</evidence>
<dbReference type="Gene3D" id="3.40.50.300">
    <property type="entry name" value="P-loop containing nucleotide triphosphate hydrolases"/>
    <property type="match status" value="1"/>
</dbReference>
<dbReference type="EMBL" id="OD565894">
    <property type="protein sequence ID" value="CAD7442887.1"/>
    <property type="molecule type" value="Genomic_DNA"/>
</dbReference>
<evidence type="ECO:0000256" key="3">
    <source>
        <dbReference type="PROSITE-ProRule" id="PRU01052"/>
    </source>
</evidence>
<gene>
    <name evidence="5" type="ORF">TBIB3V08_LOCUS5306</name>
</gene>
<name>A0A7R9EZ98_9NEOP</name>